<proteinExistence type="predicted"/>
<reference evidence="1" key="1">
    <citation type="submission" date="2021-02" db="EMBL/GenBank/DDBJ databases">
        <authorList>
            <person name="Nowell W R."/>
        </authorList>
    </citation>
    <scope>NUCLEOTIDE SEQUENCE</scope>
</reference>
<dbReference type="AlphaFoldDB" id="A0A814E438"/>
<organism evidence="1 2">
    <name type="scientific">Adineta ricciae</name>
    <name type="common">Rotifer</name>
    <dbReference type="NCBI Taxonomy" id="249248"/>
    <lineage>
        <taxon>Eukaryota</taxon>
        <taxon>Metazoa</taxon>
        <taxon>Spiralia</taxon>
        <taxon>Gnathifera</taxon>
        <taxon>Rotifera</taxon>
        <taxon>Eurotatoria</taxon>
        <taxon>Bdelloidea</taxon>
        <taxon>Adinetida</taxon>
        <taxon>Adinetidae</taxon>
        <taxon>Adineta</taxon>
    </lineage>
</organism>
<sequence>MKLPLLMFIFHDIIIEKFLAVSRLPSFFYRRQSQKNHRTPTNMEKCLNMLQDKSRRSSRQRKATLRNIPNSFSPALSGQLKSPLLSIINQPNKPSASKTTIKIDLLLPIKIFLAMEKSTGAFLQFDIELARKTMLEAHAHLLKQKQKF</sequence>
<evidence type="ECO:0000313" key="1">
    <source>
        <dbReference type="EMBL" id="CAF0966835.1"/>
    </source>
</evidence>
<accession>A0A814E438</accession>
<dbReference type="EMBL" id="CAJNOJ010000051">
    <property type="protein sequence ID" value="CAF0966835.1"/>
    <property type="molecule type" value="Genomic_DNA"/>
</dbReference>
<dbReference type="Proteomes" id="UP000663852">
    <property type="component" value="Unassembled WGS sequence"/>
</dbReference>
<comment type="caution">
    <text evidence="1">The sequence shown here is derived from an EMBL/GenBank/DDBJ whole genome shotgun (WGS) entry which is preliminary data.</text>
</comment>
<evidence type="ECO:0000313" key="2">
    <source>
        <dbReference type="Proteomes" id="UP000663852"/>
    </source>
</evidence>
<name>A0A814E438_ADIRI</name>
<gene>
    <name evidence="1" type="ORF">EDS130_LOCUS13164</name>
</gene>
<protein>
    <submittedName>
        <fullName evidence="1">Uncharacterized protein</fullName>
    </submittedName>
</protein>